<gene>
    <name evidence="1" type="ORF">FOMPIDRAFT_89929</name>
</gene>
<dbReference type="Proteomes" id="UP000015241">
    <property type="component" value="Unassembled WGS sequence"/>
</dbReference>
<proteinExistence type="predicted"/>
<dbReference type="InParanoid" id="S8E3I8"/>
<dbReference type="HOGENOM" id="CLU_2775959_0_0_1"/>
<reference evidence="1 2" key="1">
    <citation type="journal article" date="2012" name="Science">
        <title>The Paleozoic origin of enzymatic lignin decomposition reconstructed from 31 fungal genomes.</title>
        <authorList>
            <person name="Floudas D."/>
            <person name="Binder M."/>
            <person name="Riley R."/>
            <person name="Barry K."/>
            <person name="Blanchette R.A."/>
            <person name="Henrissat B."/>
            <person name="Martinez A.T."/>
            <person name="Otillar R."/>
            <person name="Spatafora J.W."/>
            <person name="Yadav J.S."/>
            <person name="Aerts A."/>
            <person name="Benoit I."/>
            <person name="Boyd A."/>
            <person name="Carlson A."/>
            <person name="Copeland A."/>
            <person name="Coutinho P.M."/>
            <person name="de Vries R.P."/>
            <person name="Ferreira P."/>
            <person name="Findley K."/>
            <person name="Foster B."/>
            <person name="Gaskell J."/>
            <person name="Glotzer D."/>
            <person name="Gorecki P."/>
            <person name="Heitman J."/>
            <person name="Hesse C."/>
            <person name="Hori C."/>
            <person name="Igarashi K."/>
            <person name="Jurgens J.A."/>
            <person name="Kallen N."/>
            <person name="Kersten P."/>
            <person name="Kohler A."/>
            <person name="Kuees U."/>
            <person name="Kumar T.K.A."/>
            <person name="Kuo A."/>
            <person name="LaButti K."/>
            <person name="Larrondo L.F."/>
            <person name="Lindquist E."/>
            <person name="Ling A."/>
            <person name="Lombard V."/>
            <person name="Lucas S."/>
            <person name="Lundell T."/>
            <person name="Martin R."/>
            <person name="McLaughlin D.J."/>
            <person name="Morgenstern I."/>
            <person name="Morin E."/>
            <person name="Murat C."/>
            <person name="Nagy L.G."/>
            <person name="Nolan M."/>
            <person name="Ohm R.A."/>
            <person name="Patyshakuliyeva A."/>
            <person name="Rokas A."/>
            <person name="Ruiz-Duenas F.J."/>
            <person name="Sabat G."/>
            <person name="Salamov A."/>
            <person name="Samejima M."/>
            <person name="Schmutz J."/>
            <person name="Slot J.C."/>
            <person name="St John F."/>
            <person name="Stenlid J."/>
            <person name="Sun H."/>
            <person name="Sun S."/>
            <person name="Syed K."/>
            <person name="Tsang A."/>
            <person name="Wiebenga A."/>
            <person name="Young D."/>
            <person name="Pisabarro A."/>
            <person name="Eastwood D.C."/>
            <person name="Martin F."/>
            <person name="Cullen D."/>
            <person name="Grigoriev I.V."/>
            <person name="Hibbett D.S."/>
        </authorList>
    </citation>
    <scope>NUCLEOTIDE SEQUENCE</scope>
    <source>
        <strain evidence="2">FP-58527</strain>
    </source>
</reference>
<dbReference type="AlphaFoldDB" id="S8E3I8"/>
<protein>
    <submittedName>
        <fullName evidence="1">Uncharacterized protein</fullName>
    </submittedName>
</protein>
<accession>S8E3I8</accession>
<sequence length="69" mass="7314">MAARSYGHSTDDNGTSTHDTAYLDLNVAVLRALNYLESGRSASISRAAPVAQGVWIMPIFVAVPYGDDG</sequence>
<evidence type="ECO:0000313" key="1">
    <source>
        <dbReference type="EMBL" id="EPS97973.1"/>
    </source>
</evidence>
<evidence type="ECO:0000313" key="2">
    <source>
        <dbReference type="Proteomes" id="UP000015241"/>
    </source>
</evidence>
<organism evidence="1 2">
    <name type="scientific">Fomitopsis schrenkii</name>
    <name type="common">Brown rot fungus</name>
    <dbReference type="NCBI Taxonomy" id="2126942"/>
    <lineage>
        <taxon>Eukaryota</taxon>
        <taxon>Fungi</taxon>
        <taxon>Dikarya</taxon>
        <taxon>Basidiomycota</taxon>
        <taxon>Agaricomycotina</taxon>
        <taxon>Agaricomycetes</taxon>
        <taxon>Polyporales</taxon>
        <taxon>Fomitopsis</taxon>
    </lineage>
</organism>
<name>S8E3I8_FOMSC</name>
<dbReference type="EMBL" id="KE504170">
    <property type="protein sequence ID" value="EPS97973.1"/>
    <property type="molecule type" value="Genomic_DNA"/>
</dbReference>
<keyword evidence="2" id="KW-1185">Reference proteome</keyword>